<evidence type="ECO:0000256" key="4">
    <source>
        <dbReference type="ARBA" id="ARBA00022989"/>
    </source>
</evidence>
<comment type="similarity">
    <text evidence="2">Belongs to the autoinducer-2 exporter (AI-2E) (TC 2.A.86) family.</text>
</comment>
<evidence type="ECO:0000256" key="5">
    <source>
        <dbReference type="ARBA" id="ARBA00023136"/>
    </source>
</evidence>
<feature type="transmembrane region" description="Helical" evidence="7">
    <location>
        <begin position="6"/>
        <end position="35"/>
    </location>
</feature>
<keyword evidence="4 7" id="KW-1133">Transmembrane helix</keyword>
<comment type="subcellular location">
    <subcellularLocation>
        <location evidence="1">Membrane</location>
        <topology evidence="1">Multi-pass membrane protein</topology>
    </subcellularLocation>
</comment>
<feature type="transmembrane region" description="Helical" evidence="7">
    <location>
        <begin position="55"/>
        <end position="76"/>
    </location>
</feature>
<sequence length="411" mass="46030">MNLGQWMGLLAIFISFYILWQIREILLLLFAAVVLATALNRLARRLQWFGIKRGWAVMVSILLLLLVLVSFFWLIVPPFATQFQQLIQLLTLGFAEINDLIYQFRTQVPPQLNQYLPDVNSIVQQLQPLANQLVGGAGAFVGGTFGGLLSFLLVLVLALMMVSSPQSYRSAFVRIFPSFYRWRVDGILDRCDVALGGWLIGILFNMMVIGVLSWLGLLILGVPLALANGVLAGLLTFIPNIGPALSVIPPMAIALLDAPWKSLAVLALYIFIQQLESNFLTPYMMVEQIVLLPAVTLIAQVFFASIFGFLGLFLALPLTLVLQVWLQETLVKDILDRWRKPFATRRPRRLEAIAPVDTPTETESVHCLSSSQDLSPLDYDPWDDRPNRSDRPLISPEVKSGPDFQEQPQPE</sequence>
<feature type="transmembrane region" description="Helical" evidence="7">
    <location>
        <begin position="292"/>
        <end position="322"/>
    </location>
</feature>
<keyword evidence="9" id="KW-1185">Reference proteome</keyword>
<evidence type="ECO:0000256" key="6">
    <source>
        <dbReference type="SAM" id="MobiDB-lite"/>
    </source>
</evidence>
<feature type="region of interest" description="Disordered" evidence="6">
    <location>
        <begin position="361"/>
        <end position="411"/>
    </location>
</feature>
<organism evidence="8 9">
    <name type="scientific">Phormidium pseudopriestleyi FRX01</name>
    <dbReference type="NCBI Taxonomy" id="1759528"/>
    <lineage>
        <taxon>Bacteria</taxon>
        <taxon>Bacillati</taxon>
        <taxon>Cyanobacteriota</taxon>
        <taxon>Cyanophyceae</taxon>
        <taxon>Oscillatoriophycideae</taxon>
        <taxon>Oscillatoriales</taxon>
        <taxon>Oscillatoriaceae</taxon>
        <taxon>Phormidium</taxon>
    </lineage>
</organism>
<evidence type="ECO:0000256" key="2">
    <source>
        <dbReference type="ARBA" id="ARBA00009773"/>
    </source>
</evidence>
<dbReference type="Pfam" id="PF01594">
    <property type="entry name" value="AI-2E_transport"/>
    <property type="match status" value="1"/>
</dbReference>
<feature type="compositionally biased region" description="Polar residues" evidence="6">
    <location>
        <begin position="361"/>
        <end position="374"/>
    </location>
</feature>
<reference evidence="8 9" key="1">
    <citation type="submission" date="2021-03" db="EMBL/GenBank/DDBJ databases">
        <title>Metabolic Capacity of the Antarctic Cyanobacterium Phormidium pseudopriestleyi that Sustains Oxygenic Photosynthesis in the Presence of Hydrogen Sulfide.</title>
        <authorList>
            <person name="Lumian J.E."/>
            <person name="Jungblut A.D."/>
            <person name="Dillon M.L."/>
            <person name="Hawes I."/>
            <person name="Doran P.T."/>
            <person name="Mackey T.J."/>
            <person name="Dick G.J."/>
            <person name="Grettenberger C.L."/>
            <person name="Sumner D.Y."/>
        </authorList>
    </citation>
    <scope>NUCLEOTIDE SEQUENCE [LARGE SCALE GENOMIC DNA]</scope>
    <source>
        <strain evidence="8 9">FRX01</strain>
    </source>
</reference>
<keyword evidence="5 7" id="KW-0472">Membrane</keyword>
<dbReference type="InterPro" id="IPR002549">
    <property type="entry name" value="AI-2E-like"/>
</dbReference>
<evidence type="ECO:0000256" key="1">
    <source>
        <dbReference type="ARBA" id="ARBA00004141"/>
    </source>
</evidence>
<dbReference type="EMBL" id="JAFLQW010000083">
    <property type="protein sequence ID" value="MBO0348173.1"/>
    <property type="molecule type" value="Genomic_DNA"/>
</dbReference>
<comment type="caution">
    <text evidence="8">The sequence shown here is derived from an EMBL/GenBank/DDBJ whole genome shotgun (WGS) entry which is preliminary data.</text>
</comment>
<evidence type="ECO:0000256" key="3">
    <source>
        <dbReference type="ARBA" id="ARBA00022692"/>
    </source>
</evidence>
<gene>
    <name evidence="8" type="ORF">J0895_03455</name>
</gene>
<feature type="compositionally biased region" description="Basic and acidic residues" evidence="6">
    <location>
        <begin position="382"/>
        <end position="391"/>
    </location>
</feature>
<evidence type="ECO:0000313" key="9">
    <source>
        <dbReference type="Proteomes" id="UP000664844"/>
    </source>
</evidence>
<feature type="transmembrane region" description="Helical" evidence="7">
    <location>
        <begin position="193"/>
        <end position="212"/>
    </location>
</feature>
<evidence type="ECO:0000256" key="7">
    <source>
        <dbReference type="SAM" id="Phobius"/>
    </source>
</evidence>
<feature type="transmembrane region" description="Helical" evidence="7">
    <location>
        <begin position="137"/>
        <end position="162"/>
    </location>
</feature>
<dbReference type="PANTHER" id="PTHR21716:SF62">
    <property type="entry name" value="TRANSPORT PROTEIN YDBI-RELATED"/>
    <property type="match status" value="1"/>
</dbReference>
<dbReference type="RefSeq" id="WP_207086735.1">
    <property type="nucleotide sequence ID" value="NZ_JAFLQW010000083.1"/>
</dbReference>
<evidence type="ECO:0000313" key="8">
    <source>
        <dbReference type="EMBL" id="MBO0348173.1"/>
    </source>
</evidence>
<accession>A0ABS3FMV7</accession>
<dbReference type="PANTHER" id="PTHR21716">
    <property type="entry name" value="TRANSMEMBRANE PROTEIN"/>
    <property type="match status" value="1"/>
</dbReference>
<dbReference type="Proteomes" id="UP000664844">
    <property type="component" value="Unassembled WGS sequence"/>
</dbReference>
<protein>
    <submittedName>
        <fullName evidence="8">AI-2E family transporter</fullName>
    </submittedName>
</protein>
<proteinExistence type="inferred from homology"/>
<keyword evidence="3 7" id="KW-0812">Transmembrane</keyword>
<name>A0ABS3FMV7_9CYAN</name>